<name>A0A859DSM2_9FIRM</name>
<dbReference type="EMBL" id="CP046161">
    <property type="protein sequence ID" value="QKO30532.1"/>
    <property type="molecule type" value="Genomic_DNA"/>
</dbReference>
<dbReference type="PROSITE" id="PS50893">
    <property type="entry name" value="ABC_TRANSPORTER_2"/>
    <property type="match status" value="1"/>
</dbReference>
<evidence type="ECO:0000259" key="4">
    <source>
        <dbReference type="PROSITE" id="PS50893"/>
    </source>
</evidence>
<dbReference type="Proteomes" id="UP000509623">
    <property type="component" value="Chromosome"/>
</dbReference>
<keyword evidence="3 5" id="KW-0067">ATP-binding</keyword>
<dbReference type="InterPro" id="IPR003593">
    <property type="entry name" value="AAA+_ATPase"/>
</dbReference>
<proteinExistence type="predicted"/>
<feature type="domain" description="ABC transporter" evidence="4">
    <location>
        <begin position="4"/>
        <end position="230"/>
    </location>
</feature>
<evidence type="ECO:0000313" key="6">
    <source>
        <dbReference type="EMBL" id="QKO30532.1"/>
    </source>
</evidence>
<dbReference type="SUPFAM" id="SSF52540">
    <property type="entry name" value="P-loop containing nucleoside triphosphate hydrolases"/>
    <property type="match status" value="1"/>
</dbReference>
<dbReference type="Gene3D" id="3.40.50.300">
    <property type="entry name" value="P-loop containing nucleotide triphosphate hydrolases"/>
    <property type="match status" value="1"/>
</dbReference>
<evidence type="ECO:0000256" key="2">
    <source>
        <dbReference type="ARBA" id="ARBA00022741"/>
    </source>
</evidence>
<evidence type="ECO:0000256" key="1">
    <source>
        <dbReference type="ARBA" id="ARBA00022448"/>
    </source>
</evidence>
<dbReference type="Proteomes" id="UP000501316">
    <property type="component" value="Chromosome"/>
</dbReference>
<dbReference type="InterPro" id="IPR027417">
    <property type="entry name" value="P-loop_NTPase"/>
</dbReference>
<evidence type="ECO:0000256" key="3">
    <source>
        <dbReference type="ARBA" id="ARBA00022840"/>
    </source>
</evidence>
<dbReference type="InterPro" id="IPR051782">
    <property type="entry name" value="ABC_Transporter_VariousFunc"/>
</dbReference>
<reference evidence="7 8" key="1">
    <citation type="submission" date="2019-11" db="EMBL/GenBank/DDBJ databases">
        <authorList>
            <person name="Ren C."/>
            <person name="Wang H."/>
            <person name="Xu Y."/>
        </authorList>
    </citation>
    <scope>NUCLEOTIDE SEQUENCE [LARGE SCALE GENOMIC DNA]</scope>
    <source>
        <strain evidence="8">JNU-WLY1368</strain>
        <strain evidence="5 7">LBM 19010</strain>
    </source>
</reference>
<dbReference type="EMBL" id="CP046051">
    <property type="protein sequence ID" value="QKN24455.1"/>
    <property type="molecule type" value="Genomic_DNA"/>
</dbReference>
<dbReference type="PANTHER" id="PTHR42939:SF3">
    <property type="entry name" value="ABC TRANSPORTER ATP-BINDING COMPONENT"/>
    <property type="match status" value="1"/>
</dbReference>
<reference evidence="6" key="3">
    <citation type="journal article" date="2022" name="Int. J. Syst. Evol. Microbiol.">
        <title>Caproicibacterium lactatifermentans sp. nov., isolated from pit clay used for the production of Chinese strong aroma-type liquor.</title>
        <authorList>
            <person name="Wang H."/>
            <person name="Gu Y."/>
            <person name="Zhao D."/>
            <person name="Qiao Z."/>
            <person name="Zheng J."/>
            <person name="Gao J."/>
            <person name="Ren C."/>
            <person name="Xu Y."/>
        </authorList>
    </citation>
    <scope>NUCLEOTIDE SEQUENCE</scope>
    <source>
        <strain evidence="6">JNU-WLY1368</strain>
    </source>
</reference>
<dbReference type="InterPro" id="IPR003439">
    <property type="entry name" value="ABC_transporter-like_ATP-bd"/>
</dbReference>
<keyword evidence="8" id="KW-1185">Reference proteome</keyword>
<dbReference type="KEGG" id="clf:GJQ69_08180"/>
<reference evidence="6" key="2">
    <citation type="journal article" date="2021" name="Appl. Environ. Microbiol.">
        <title>Adaptability of a Caproate-Producing Bacterium Contributes to Its Dominance in an Anaerobic Fermentation System.</title>
        <authorList>
            <person name="Wang H."/>
            <person name="Gu Y."/>
            <person name="Zhou W."/>
            <person name="Zhao D."/>
            <person name="Qiao Z."/>
            <person name="Zheng J."/>
            <person name="Gao J."/>
            <person name="Chen X."/>
            <person name="Ren C."/>
            <person name="Xu Y."/>
        </authorList>
    </citation>
    <scope>NUCLEOTIDE SEQUENCE</scope>
    <source>
        <strain evidence="6">JNU-WLY1368</strain>
    </source>
</reference>
<dbReference type="AlphaFoldDB" id="A0A859DSM2"/>
<evidence type="ECO:0000313" key="5">
    <source>
        <dbReference type="EMBL" id="QKN24455.1"/>
    </source>
</evidence>
<evidence type="ECO:0000313" key="7">
    <source>
        <dbReference type="Proteomes" id="UP000501316"/>
    </source>
</evidence>
<evidence type="ECO:0000313" key="8">
    <source>
        <dbReference type="Proteomes" id="UP000509623"/>
    </source>
</evidence>
<protein>
    <submittedName>
        <fullName evidence="5">ATP-binding cassette domain-containing protein</fullName>
    </submittedName>
</protein>
<organism evidence="5 7">
    <name type="scientific">Caproicibacterium lactatifermentans</name>
    <dbReference type="NCBI Taxonomy" id="2666138"/>
    <lineage>
        <taxon>Bacteria</taxon>
        <taxon>Bacillati</taxon>
        <taxon>Bacillota</taxon>
        <taxon>Clostridia</taxon>
        <taxon>Eubacteriales</taxon>
        <taxon>Oscillospiraceae</taxon>
        <taxon>Caproicibacterium</taxon>
    </lineage>
</organism>
<keyword evidence="2" id="KW-0547">Nucleotide-binding</keyword>
<dbReference type="GO" id="GO:0005524">
    <property type="term" value="F:ATP binding"/>
    <property type="evidence" value="ECO:0007669"/>
    <property type="project" value="UniProtKB-KW"/>
</dbReference>
<sequence length="284" mass="31768">MDALKLHGLTKNYADFALDNVSFSLPSGSILGLIGENGAGKSTTIRLLMNTIPRDSGEVTVLGVDNRTPQFYAVKQDIGVVMDEANFPEVLNARQVNQVMKRTFAHWDEAQYSTYLKKFNLPDKKQFKDFSRGMKMKLAIAVALSHHPKLLVLDEATGGLDPIARDEILDIFNDFTRSKDHSILMSSHIVSDLEKLCDYIAFLHQGKLLFCEEKDRLLETYGLVNGTREELEHLPAGAVQGGVRISDYGVEAMVLRDRLPAGVKAEHISIEDIIVFLGRKEHRI</sequence>
<dbReference type="GO" id="GO:0016887">
    <property type="term" value="F:ATP hydrolysis activity"/>
    <property type="evidence" value="ECO:0007669"/>
    <property type="project" value="InterPro"/>
</dbReference>
<dbReference type="RefSeq" id="WP_086035215.1">
    <property type="nucleotide sequence ID" value="NZ_CP046051.1"/>
</dbReference>
<gene>
    <name evidence="5" type="ORF">GJQ69_08180</name>
    <name evidence="6" type="ORF">GKP14_05625</name>
</gene>
<dbReference type="CDD" id="cd03230">
    <property type="entry name" value="ABC_DR_subfamily_A"/>
    <property type="match status" value="1"/>
</dbReference>
<accession>A0A859DSM2</accession>
<dbReference type="Pfam" id="PF00005">
    <property type="entry name" value="ABC_tran"/>
    <property type="match status" value="1"/>
</dbReference>
<dbReference type="PANTHER" id="PTHR42939">
    <property type="entry name" value="ABC TRANSPORTER ATP-BINDING PROTEIN ALBC-RELATED"/>
    <property type="match status" value="1"/>
</dbReference>
<dbReference type="SMART" id="SM00382">
    <property type="entry name" value="AAA"/>
    <property type="match status" value="1"/>
</dbReference>
<keyword evidence="1" id="KW-0813">Transport</keyword>